<dbReference type="PANTHER" id="PTHR43201:SF8">
    <property type="entry name" value="ACYL-COA SYNTHETASE FAMILY MEMBER 3"/>
    <property type="match status" value="1"/>
</dbReference>
<evidence type="ECO:0000256" key="1">
    <source>
        <dbReference type="ARBA" id="ARBA00006432"/>
    </source>
</evidence>
<dbReference type="RefSeq" id="WP_254292107.1">
    <property type="nucleotide sequence ID" value="NZ_JAMLDX010000003.1"/>
</dbReference>
<dbReference type="InterPro" id="IPR042099">
    <property type="entry name" value="ANL_N_sf"/>
</dbReference>
<dbReference type="InterPro" id="IPR020845">
    <property type="entry name" value="AMP-binding_CS"/>
</dbReference>
<keyword evidence="5" id="KW-1185">Reference proteome</keyword>
<organism evidence="4 5">
    <name type="scientific">Sphingomonas tagetis</name>
    <dbReference type="NCBI Taxonomy" id="2949092"/>
    <lineage>
        <taxon>Bacteria</taxon>
        <taxon>Pseudomonadati</taxon>
        <taxon>Pseudomonadota</taxon>
        <taxon>Alphaproteobacteria</taxon>
        <taxon>Sphingomonadales</taxon>
        <taxon>Sphingomonadaceae</taxon>
        <taxon>Sphingomonas</taxon>
    </lineage>
</organism>
<evidence type="ECO:0000313" key="4">
    <source>
        <dbReference type="EMBL" id="MCP3729994.1"/>
    </source>
</evidence>
<dbReference type="PANTHER" id="PTHR43201">
    <property type="entry name" value="ACYL-COA SYNTHETASE"/>
    <property type="match status" value="1"/>
</dbReference>
<dbReference type="CDD" id="cd05941">
    <property type="entry name" value="MCS"/>
    <property type="match status" value="1"/>
</dbReference>
<protein>
    <submittedName>
        <fullName evidence="4">AMP-binding protein</fullName>
    </submittedName>
</protein>
<dbReference type="Gene3D" id="3.30.300.30">
    <property type="match status" value="1"/>
</dbReference>
<accession>A0A9X2HLK4</accession>
<dbReference type="Proteomes" id="UP001139451">
    <property type="component" value="Unassembled WGS sequence"/>
</dbReference>
<dbReference type="Pfam" id="PF00501">
    <property type="entry name" value="AMP-binding"/>
    <property type="match status" value="1"/>
</dbReference>
<evidence type="ECO:0000259" key="3">
    <source>
        <dbReference type="Pfam" id="PF13193"/>
    </source>
</evidence>
<evidence type="ECO:0000259" key="2">
    <source>
        <dbReference type="Pfam" id="PF00501"/>
    </source>
</evidence>
<dbReference type="InterPro" id="IPR000873">
    <property type="entry name" value="AMP-dep_synth/lig_dom"/>
</dbReference>
<feature type="domain" description="AMP-binding enzyme C-terminal" evidence="3">
    <location>
        <begin position="408"/>
        <end position="483"/>
    </location>
</feature>
<dbReference type="EMBL" id="JAMLDX010000003">
    <property type="protein sequence ID" value="MCP3729994.1"/>
    <property type="molecule type" value="Genomic_DNA"/>
</dbReference>
<proteinExistence type="inferred from homology"/>
<evidence type="ECO:0000313" key="5">
    <source>
        <dbReference type="Proteomes" id="UP001139451"/>
    </source>
</evidence>
<dbReference type="AlphaFoldDB" id="A0A9X2HLK4"/>
<dbReference type="PROSITE" id="PS00455">
    <property type="entry name" value="AMP_BINDING"/>
    <property type="match status" value="1"/>
</dbReference>
<sequence length="502" mass="53310">MTANENVFALFEAAAAAHRERDFLIVEGRPLLSYDAMLDETARAAAWLRSIGVAQGDRALVQVHKSPAAVILYLACLRAGVTFIPLNTAYQAGELAYFLGDAEPALLVASPGLPAETVVFDGARAVLTGALDAAPWAGFGGALATVEARRDEPAAILYTSGTTGRSKGAVLTHGNLSSNVRTLSETWRWQDDDVLLHALPIFHAHGLFVALHLAVCNASPVLFHERFDAAAVIRDLPRASVFMGVPTFYTRLLTEPAFEAALVSNIRLFISGSAPLLDATFEAFEQRTGHRILERYGMTEALMVTSNPYDGPRIAGSVGPALPGIAVRVVAEGGKPAAAGEPGVLEIKGPNLFAGYWRNPEKTAQDHTPDGWFISGDVATMDEGGVVRIVGRAKDLIISGGYNVYPKEIELAIDALDGVAESAVIGVPHPDFGEGVVAVVARAPGRELDPAAISDALATELAAFKRPKRIIIVDELPRNAMGKVQKVELRGLHKDSFTAVSA</sequence>
<comment type="caution">
    <text evidence="4">The sequence shown here is derived from an EMBL/GenBank/DDBJ whole genome shotgun (WGS) entry which is preliminary data.</text>
</comment>
<dbReference type="SUPFAM" id="SSF56801">
    <property type="entry name" value="Acetyl-CoA synthetase-like"/>
    <property type="match status" value="1"/>
</dbReference>
<dbReference type="GO" id="GO:0006631">
    <property type="term" value="P:fatty acid metabolic process"/>
    <property type="evidence" value="ECO:0007669"/>
    <property type="project" value="TreeGrafter"/>
</dbReference>
<gene>
    <name evidence="4" type="ORF">M9978_06085</name>
</gene>
<reference evidence="4" key="1">
    <citation type="submission" date="2022-05" db="EMBL/GenBank/DDBJ databases">
        <title>Sphingomonas sp. strain MG17 Genome sequencing and assembly.</title>
        <authorList>
            <person name="Kim I."/>
        </authorList>
    </citation>
    <scope>NUCLEOTIDE SEQUENCE</scope>
    <source>
        <strain evidence="4">MG17</strain>
    </source>
</reference>
<dbReference type="Pfam" id="PF13193">
    <property type="entry name" value="AMP-binding_C"/>
    <property type="match status" value="1"/>
</dbReference>
<dbReference type="InterPro" id="IPR045851">
    <property type="entry name" value="AMP-bd_C_sf"/>
</dbReference>
<comment type="similarity">
    <text evidence="1">Belongs to the ATP-dependent AMP-binding enzyme family.</text>
</comment>
<feature type="domain" description="AMP-dependent synthetase/ligase" evidence="2">
    <location>
        <begin position="11"/>
        <end position="357"/>
    </location>
</feature>
<dbReference type="GO" id="GO:0031956">
    <property type="term" value="F:medium-chain fatty acid-CoA ligase activity"/>
    <property type="evidence" value="ECO:0007669"/>
    <property type="project" value="TreeGrafter"/>
</dbReference>
<name>A0A9X2HLK4_9SPHN</name>
<dbReference type="Gene3D" id="3.40.50.12780">
    <property type="entry name" value="N-terminal domain of ligase-like"/>
    <property type="match status" value="1"/>
</dbReference>
<dbReference type="InterPro" id="IPR025110">
    <property type="entry name" value="AMP-bd_C"/>
</dbReference>
<dbReference type="NCBIfam" id="NF005702">
    <property type="entry name" value="PRK07514.1"/>
    <property type="match status" value="1"/>
</dbReference>